<dbReference type="InterPro" id="IPR050092">
    <property type="entry name" value="RNase_H"/>
</dbReference>
<dbReference type="GO" id="GO:0003676">
    <property type="term" value="F:nucleic acid binding"/>
    <property type="evidence" value="ECO:0007669"/>
    <property type="project" value="InterPro"/>
</dbReference>
<accession>A0A6I3SGZ9</accession>
<comment type="similarity">
    <text evidence="3 11">Belongs to the RNase H family.</text>
</comment>
<evidence type="ECO:0000256" key="1">
    <source>
        <dbReference type="ARBA" id="ARBA00000077"/>
    </source>
</evidence>
<dbReference type="GO" id="GO:0043137">
    <property type="term" value="P:DNA replication, removal of RNA primer"/>
    <property type="evidence" value="ECO:0007669"/>
    <property type="project" value="TreeGrafter"/>
</dbReference>
<feature type="domain" description="RNase H type-1" evidence="12">
    <location>
        <begin position="2"/>
        <end position="144"/>
    </location>
</feature>
<proteinExistence type="inferred from homology"/>
<dbReference type="CDD" id="cd09278">
    <property type="entry name" value="RNase_HI_prokaryote_like"/>
    <property type="match status" value="1"/>
</dbReference>
<dbReference type="EMBL" id="WNKU01000002">
    <property type="protein sequence ID" value="MTV48119.1"/>
    <property type="molecule type" value="Genomic_DNA"/>
</dbReference>
<keyword evidence="8 11" id="KW-0255">Endonuclease</keyword>
<keyword evidence="14" id="KW-1185">Reference proteome</keyword>
<evidence type="ECO:0000256" key="7">
    <source>
        <dbReference type="ARBA" id="ARBA00022723"/>
    </source>
</evidence>
<evidence type="ECO:0000256" key="3">
    <source>
        <dbReference type="ARBA" id="ARBA00005300"/>
    </source>
</evidence>
<keyword evidence="6 11" id="KW-0540">Nuclease</keyword>
<evidence type="ECO:0000256" key="5">
    <source>
        <dbReference type="ARBA" id="ARBA00012180"/>
    </source>
</evidence>
<evidence type="ECO:0000259" key="12">
    <source>
        <dbReference type="PROSITE" id="PS50879"/>
    </source>
</evidence>
<dbReference type="OrthoDB" id="7845843at2"/>
<feature type="binding site" evidence="11">
    <location>
        <position position="11"/>
    </location>
    <ligand>
        <name>Mg(2+)</name>
        <dbReference type="ChEBI" id="CHEBI:18420"/>
        <label>1</label>
    </ligand>
</feature>
<evidence type="ECO:0000256" key="6">
    <source>
        <dbReference type="ARBA" id="ARBA00022722"/>
    </source>
</evidence>
<feature type="binding site" evidence="11">
    <location>
        <position position="136"/>
    </location>
    <ligand>
        <name>Mg(2+)</name>
        <dbReference type="ChEBI" id="CHEBI:18420"/>
        <label>2</label>
    </ligand>
</feature>
<evidence type="ECO:0000256" key="11">
    <source>
        <dbReference type="HAMAP-Rule" id="MF_00042"/>
    </source>
</evidence>
<comment type="catalytic activity">
    <reaction evidence="1 11">
        <text>Endonucleolytic cleavage to 5'-phosphomonoester.</text>
        <dbReference type="EC" id="3.1.26.4"/>
    </reaction>
</comment>
<evidence type="ECO:0000256" key="10">
    <source>
        <dbReference type="ARBA" id="ARBA00022842"/>
    </source>
</evidence>
<sequence>MTKKEVVLYTDGACSGNPGPGGYGVVLIYGEHRKEMSGGYQDTTNNRMEMLAAIRGLEALKEPCRVTLYSDSRYLVDAVKQGWARRWKANNWMRNKKDPALNVDLWKKLLDLLDKHDVDFQWVKGHAGHPENERCDVLATSAAAKGDLPPDIRG</sequence>
<evidence type="ECO:0000313" key="14">
    <source>
        <dbReference type="Proteomes" id="UP000430670"/>
    </source>
</evidence>
<evidence type="ECO:0000313" key="13">
    <source>
        <dbReference type="EMBL" id="MTV48119.1"/>
    </source>
</evidence>
<comment type="subunit">
    <text evidence="4 11">Monomer.</text>
</comment>
<dbReference type="InterPro" id="IPR012337">
    <property type="entry name" value="RNaseH-like_sf"/>
</dbReference>
<dbReference type="HAMAP" id="MF_00042">
    <property type="entry name" value="RNase_H"/>
    <property type="match status" value="1"/>
</dbReference>
<dbReference type="PANTHER" id="PTHR10642:SF26">
    <property type="entry name" value="RIBONUCLEASE H1"/>
    <property type="match status" value="1"/>
</dbReference>
<dbReference type="GO" id="GO:0000287">
    <property type="term" value="F:magnesium ion binding"/>
    <property type="evidence" value="ECO:0007669"/>
    <property type="project" value="UniProtKB-UniRule"/>
</dbReference>
<evidence type="ECO:0000256" key="8">
    <source>
        <dbReference type="ARBA" id="ARBA00022759"/>
    </source>
</evidence>
<dbReference type="PROSITE" id="PS50879">
    <property type="entry name" value="RNASE_H_1"/>
    <property type="match status" value="1"/>
</dbReference>
<dbReference type="PANTHER" id="PTHR10642">
    <property type="entry name" value="RIBONUCLEASE H1"/>
    <property type="match status" value="1"/>
</dbReference>
<gene>
    <name evidence="11 13" type="primary">rnhA</name>
    <name evidence="13" type="ORF">GJ688_03870</name>
</gene>
<dbReference type="GO" id="GO:0004523">
    <property type="term" value="F:RNA-DNA hybrid ribonuclease activity"/>
    <property type="evidence" value="ECO:0007669"/>
    <property type="project" value="UniProtKB-UniRule"/>
</dbReference>
<feature type="binding site" evidence="11">
    <location>
        <position position="71"/>
    </location>
    <ligand>
        <name>Mg(2+)</name>
        <dbReference type="ChEBI" id="CHEBI:18420"/>
        <label>1</label>
    </ligand>
</feature>
<evidence type="ECO:0000256" key="9">
    <source>
        <dbReference type="ARBA" id="ARBA00022801"/>
    </source>
</evidence>
<keyword evidence="11" id="KW-0963">Cytoplasm</keyword>
<dbReference type="FunFam" id="3.30.420.10:FF:000089">
    <property type="entry name" value="Ribonuclease H"/>
    <property type="match status" value="1"/>
</dbReference>
<comment type="caution">
    <text evidence="13">The sequence shown here is derived from an EMBL/GenBank/DDBJ whole genome shotgun (WGS) entry which is preliminary data.</text>
</comment>
<keyword evidence="10 11" id="KW-0460">Magnesium</keyword>
<dbReference type="Proteomes" id="UP000430670">
    <property type="component" value="Unassembled WGS sequence"/>
</dbReference>
<dbReference type="EC" id="3.1.26.4" evidence="5 11"/>
<reference evidence="13 14" key="1">
    <citation type="submission" date="2019-11" db="EMBL/GenBank/DDBJ databases">
        <title>Whole-genome sequence of a the green, strictly anaerobic photosynthetic bacterium Heliobacillus mobilis DSM 6151.</title>
        <authorList>
            <person name="Kyndt J.A."/>
            <person name="Meyer T.E."/>
        </authorList>
    </citation>
    <scope>NUCLEOTIDE SEQUENCE [LARGE SCALE GENOMIC DNA]</scope>
    <source>
        <strain evidence="13 14">DSM 6151</strain>
    </source>
</reference>
<organism evidence="13 14">
    <name type="scientific">Heliobacterium mobile</name>
    <name type="common">Heliobacillus mobilis</name>
    <dbReference type="NCBI Taxonomy" id="28064"/>
    <lineage>
        <taxon>Bacteria</taxon>
        <taxon>Bacillati</taxon>
        <taxon>Bacillota</taxon>
        <taxon>Clostridia</taxon>
        <taxon>Eubacteriales</taxon>
        <taxon>Heliobacteriaceae</taxon>
        <taxon>Heliobacterium</taxon>
    </lineage>
</organism>
<dbReference type="SUPFAM" id="SSF53098">
    <property type="entry name" value="Ribonuclease H-like"/>
    <property type="match status" value="1"/>
</dbReference>
<name>A0A6I3SGZ9_HELMO</name>
<evidence type="ECO:0000256" key="2">
    <source>
        <dbReference type="ARBA" id="ARBA00004065"/>
    </source>
</evidence>
<dbReference type="Pfam" id="PF00075">
    <property type="entry name" value="RNase_H"/>
    <property type="match status" value="1"/>
</dbReference>
<dbReference type="NCBIfam" id="NF001236">
    <property type="entry name" value="PRK00203.1"/>
    <property type="match status" value="1"/>
</dbReference>
<keyword evidence="9 11" id="KW-0378">Hydrolase</keyword>
<protein>
    <recommendedName>
        <fullName evidence="5 11">Ribonuclease H</fullName>
        <shortName evidence="11">RNase H</shortName>
        <ecNumber evidence="5 11">3.1.26.4</ecNumber>
    </recommendedName>
</protein>
<feature type="binding site" evidence="11">
    <location>
        <position position="11"/>
    </location>
    <ligand>
        <name>Mg(2+)</name>
        <dbReference type="ChEBI" id="CHEBI:18420"/>
        <label>2</label>
    </ligand>
</feature>
<dbReference type="Gene3D" id="3.30.420.10">
    <property type="entry name" value="Ribonuclease H-like superfamily/Ribonuclease H"/>
    <property type="match status" value="1"/>
</dbReference>
<dbReference type="AlphaFoldDB" id="A0A6I3SGZ9"/>
<keyword evidence="7 11" id="KW-0479">Metal-binding</keyword>
<feature type="binding site" evidence="11">
    <location>
        <position position="49"/>
    </location>
    <ligand>
        <name>Mg(2+)</name>
        <dbReference type="ChEBI" id="CHEBI:18420"/>
        <label>1</label>
    </ligand>
</feature>
<evidence type="ECO:0000256" key="4">
    <source>
        <dbReference type="ARBA" id="ARBA00011245"/>
    </source>
</evidence>
<comment type="function">
    <text evidence="2 11">Endonuclease that specifically degrades the RNA of RNA-DNA hybrids.</text>
</comment>
<dbReference type="InterPro" id="IPR036397">
    <property type="entry name" value="RNaseH_sf"/>
</dbReference>
<dbReference type="InterPro" id="IPR022892">
    <property type="entry name" value="RNaseHI"/>
</dbReference>
<dbReference type="GO" id="GO:0005737">
    <property type="term" value="C:cytoplasm"/>
    <property type="evidence" value="ECO:0007669"/>
    <property type="project" value="UniProtKB-SubCell"/>
</dbReference>
<comment type="cofactor">
    <cofactor evidence="11">
        <name>Mg(2+)</name>
        <dbReference type="ChEBI" id="CHEBI:18420"/>
    </cofactor>
    <text evidence="11">Binds 1 Mg(2+) ion per subunit. May bind a second metal ion at a regulatory site, or after substrate binding.</text>
</comment>
<dbReference type="InterPro" id="IPR002156">
    <property type="entry name" value="RNaseH_domain"/>
</dbReference>
<dbReference type="RefSeq" id="WP_155475197.1">
    <property type="nucleotide sequence ID" value="NZ_WNKU01000002.1"/>
</dbReference>
<comment type="subcellular location">
    <subcellularLocation>
        <location evidence="11">Cytoplasm</location>
    </subcellularLocation>
</comment>